<dbReference type="CDD" id="cd12148">
    <property type="entry name" value="fungal_TF_MHR"/>
    <property type="match status" value="1"/>
</dbReference>
<dbReference type="InterPro" id="IPR036864">
    <property type="entry name" value="Zn2-C6_fun-type_DNA-bd_sf"/>
</dbReference>
<feature type="compositionally biased region" description="Low complexity" evidence="8">
    <location>
        <begin position="791"/>
        <end position="836"/>
    </location>
</feature>
<dbReference type="InterPro" id="IPR007219">
    <property type="entry name" value="XnlR_reg_dom"/>
</dbReference>
<dbReference type="SMART" id="SM00066">
    <property type="entry name" value="GAL4"/>
    <property type="match status" value="1"/>
</dbReference>
<evidence type="ECO:0000259" key="9">
    <source>
        <dbReference type="PROSITE" id="PS50048"/>
    </source>
</evidence>
<dbReference type="InterPro" id="IPR001138">
    <property type="entry name" value="Zn2Cys6_DnaBD"/>
</dbReference>
<feature type="compositionally biased region" description="Low complexity" evidence="8">
    <location>
        <begin position="128"/>
        <end position="146"/>
    </location>
</feature>
<dbReference type="OrthoDB" id="1924787at2759"/>
<dbReference type="Pfam" id="PF00172">
    <property type="entry name" value="Zn_clus"/>
    <property type="match status" value="1"/>
</dbReference>
<dbReference type="PROSITE" id="PS50048">
    <property type="entry name" value="ZN2_CY6_FUNGAL_2"/>
    <property type="match status" value="1"/>
</dbReference>
<dbReference type="AlphaFoldDB" id="A0A077WUK9"/>
<evidence type="ECO:0000256" key="6">
    <source>
        <dbReference type="ARBA" id="ARBA00023163"/>
    </source>
</evidence>
<reference evidence="10" key="1">
    <citation type="journal article" date="2014" name="Genome Announc.">
        <title>De novo whole-genome sequence and genome annotation of Lichtheimia ramosa.</title>
        <authorList>
            <person name="Linde J."/>
            <person name="Schwartze V."/>
            <person name="Binder U."/>
            <person name="Lass-Florl C."/>
            <person name="Voigt K."/>
            <person name="Horn F."/>
        </authorList>
    </citation>
    <scope>NUCLEOTIDE SEQUENCE</scope>
    <source>
        <strain evidence="10">JMRC FSU:6197</strain>
    </source>
</reference>
<feature type="compositionally biased region" description="Basic and acidic residues" evidence="8">
    <location>
        <begin position="61"/>
        <end position="71"/>
    </location>
</feature>
<evidence type="ECO:0000256" key="2">
    <source>
        <dbReference type="ARBA" id="ARBA00022723"/>
    </source>
</evidence>
<dbReference type="GO" id="GO:0000981">
    <property type="term" value="F:DNA-binding transcription factor activity, RNA polymerase II-specific"/>
    <property type="evidence" value="ECO:0007669"/>
    <property type="project" value="InterPro"/>
</dbReference>
<dbReference type="EMBL" id="LK023335">
    <property type="protein sequence ID" value="CDS10357.1"/>
    <property type="molecule type" value="Genomic_DNA"/>
</dbReference>
<dbReference type="PANTHER" id="PTHR31313">
    <property type="entry name" value="TY1 ENHANCER ACTIVATOR"/>
    <property type="match status" value="1"/>
</dbReference>
<feature type="region of interest" description="Disordered" evidence="8">
    <location>
        <begin position="1"/>
        <end position="163"/>
    </location>
</feature>
<dbReference type="InterPro" id="IPR051615">
    <property type="entry name" value="Transcr_Regulatory_Elem"/>
</dbReference>
<feature type="compositionally biased region" description="Polar residues" evidence="8">
    <location>
        <begin position="72"/>
        <end position="81"/>
    </location>
</feature>
<keyword evidence="6" id="KW-0804">Transcription</keyword>
<dbReference type="GO" id="GO:0005634">
    <property type="term" value="C:nucleus"/>
    <property type="evidence" value="ECO:0007669"/>
    <property type="project" value="UniProtKB-SubCell"/>
</dbReference>
<keyword evidence="3" id="KW-0862">Zinc</keyword>
<keyword evidence="5" id="KW-0238">DNA-binding</keyword>
<keyword evidence="7" id="KW-0539">Nucleus</keyword>
<feature type="compositionally biased region" description="Polar residues" evidence="8">
    <location>
        <begin position="147"/>
        <end position="157"/>
    </location>
</feature>
<dbReference type="PANTHER" id="PTHR31313:SF81">
    <property type="entry name" value="TY1 ENHANCER ACTIVATOR"/>
    <property type="match status" value="1"/>
</dbReference>
<comment type="subcellular location">
    <subcellularLocation>
        <location evidence="1">Nucleus</location>
    </subcellularLocation>
</comment>
<dbReference type="GO" id="GO:0008270">
    <property type="term" value="F:zinc ion binding"/>
    <property type="evidence" value="ECO:0007669"/>
    <property type="project" value="InterPro"/>
</dbReference>
<gene>
    <name evidence="10" type="ORF">LRAMOSA03033</name>
</gene>
<dbReference type="CDD" id="cd00067">
    <property type="entry name" value="GAL4"/>
    <property type="match status" value="1"/>
</dbReference>
<evidence type="ECO:0000256" key="3">
    <source>
        <dbReference type="ARBA" id="ARBA00022833"/>
    </source>
</evidence>
<dbReference type="PROSITE" id="PS00463">
    <property type="entry name" value="ZN2_CY6_FUNGAL_1"/>
    <property type="match status" value="1"/>
</dbReference>
<evidence type="ECO:0000256" key="1">
    <source>
        <dbReference type="ARBA" id="ARBA00004123"/>
    </source>
</evidence>
<dbReference type="Pfam" id="PF04082">
    <property type="entry name" value="Fungal_trans"/>
    <property type="match status" value="1"/>
</dbReference>
<feature type="compositionally biased region" description="Polar residues" evidence="8">
    <location>
        <begin position="7"/>
        <end position="29"/>
    </location>
</feature>
<sequence>MSDQDRYSSNQQTHSNSASILNGSDNSAPSAFWRNPAFSSSSNVPRMRPMESPMSTSQPLGREDMFRRHEPSVSSSPTVNMTPRIPSYPIPMSQQAHPPPPPPTLPRPSPVPGYEQQQQQQPLPPLPSSTQQQQHTSPPPQQQHQPIRNSSPNASSGRRTRITRACDTCRRKKIKCDVDTAFPCTTCKQYDWECTFNDTAKKRGPPKGYIESLETRLKKMEELLEQMQSGKPVKEEPSSSSTSSSTPMDTATTAHKRKRSQDESVASSSRTDDKSDDLSDGGNKVVRYHGSSSGFYLMRNMLPNDAKPSDHGISMQPVGSDTFPTPKDTPAFRIRKLNGFDDDLMLVRDAMDSESKKAKDTERLEDLVPRKIMDTLIHVYFDMANATLPIVNKQEYLDAYHGQTQSPPSSLLTAAICTYACFMISSEHPVFQECGMSCDQVFHALIDRASQLIRRDYLTSGISTIKALVILCSQPTYSTSSYRNWILAGMAVRMAQDLGLHRTLRNEEASKDHIEARKRLWYSVYVTDRWCCAAMGRPLAIADSDCDVDLPDPKGTGQEDYNIFVNFIKLSGILGELLRRIYSPKAKAAGYKGVVVEQTVASLQKMLDDWLEQLPDDCRISADDLVEIRRDPARFAHSKKLEQGGPLTVCYHSITLLLHRPFIVLDEQNDQGSQQENTLFKEASRRCLEAAKLTIEIARVVPAPSIARFGWNFSVYAVFQATLIHVYNCTSTDVNISKEANDYVHVGKECLTALTRDIPYGPPIIPFLEKLIALLGADSAKRKKEDESDQQQEQSNMPSENSNTNTSSKTTTTATAAAAPTMASSTTTASAQLSSNGSPMSVQQIVAESAEPPAQATWQQLFSSAGTPFTNDSTGFDLQAWTNFLSGSQSTDPLFFIP</sequence>
<name>A0A077WUK9_9FUNG</name>
<evidence type="ECO:0000256" key="5">
    <source>
        <dbReference type="ARBA" id="ARBA00023125"/>
    </source>
</evidence>
<keyword evidence="2" id="KW-0479">Metal-binding</keyword>
<feature type="domain" description="Zn(2)-C6 fungal-type" evidence="9">
    <location>
        <begin position="165"/>
        <end position="196"/>
    </location>
</feature>
<evidence type="ECO:0000313" key="10">
    <source>
        <dbReference type="EMBL" id="CDS10357.1"/>
    </source>
</evidence>
<proteinExistence type="predicted"/>
<dbReference type="Gene3D" id="4.10.240.10">
    <property type="entry name" value="Zn(2)-C6 fungal-type DNA-binding domain"/>
    <property type="match status" value="1"/>
</dbReference>
<accession>A0A077WUK9</accession>
<organism evidence="10">
    <name type="scientific">Lichtheimia ramosa</name>
    <dbReference type="NCBI Taxonomy" id="688394"/>
    <lineage>
        <taxon>Eukaryota</taxon>
        <taxon>Fungi</taxon>
        <taxon>Fungi incertae sedis</taxon>
        <taxon>Mucoromycota</taxon>
        <taxon>Mucoromycotina</taxon>
        <taxon>Mucoromycetes</taxon>
        <taxon>Mucorales</taxon>
        <taxon>Lichtheimiaceae</taxon>
        <taxon>Lichtheimia</taxon>
    </lineage>
</organism>
<feature type="region of interest" description="Disordered" evidence="8">
    <location>
        <begin position="782"/>
        <end position="844"/>
    </location>
</feature>
<evidence type="ECO:0000256" key="7">
    <source>
        <dbReference type="ARBA" id="ARBA00023242"/>
    </source>
</evidence>
<evidence type="ECO:0000256" key="8">
    <source>
        <dbReference type="SAM" id="MobiDB-lite"/>
    </source>
</evidence>
<feature type="region of interest" description="Disordered" evidence="8">
    <location>
        <begin position="226"/>
        <end position="284"/>
    </location>
</feature>
<evidence type="ECO:0000256" key="4">
    <source>
        <dbReference type="ARBA" id="ARBA00023015"/>
    </source>
</evidence>
<protein>
    <recommendedName>
        <fullName evidence="9">Zn(2)-C6 fungal-type domain-containing protein</fullName>
    </recommendedName>
</protein>
<dbReference type="SMART" id="SM00906">
    <property type="entry name" value="Fungal_trans"/>
    <property type="match status" value="1"/>
</dbReference>
<dbReference type="GO" id="GO:0003677">
    <property type="term" value="F:DNA binding"/>
    <property type="evidence" value="ECO:0007669"/>
    <property type="project" value="UniProtKB-KW"/>
</dbReference>
<keyword evidence="4" id="KW-0805">Transcription regulation</keyword>
<dbReference type="GO" id="GO:0006351">
    <property type="term" value="P:DNA-templated transcription"/>
    <property type="evidence" value="ECO:0007669"/>
    <property type="project" value="InterPro"/>
</dbReference>
<feature type="compositionally biased region" description="Pro residues" evidence="8">
    <location>
        <begin position="97"/>
        <end position="111"/>
    </location>
</feature>
<dbReference type="SUPFAM" id="SSF57701">
    <property type="entry name" value="Zn2/Cys6 DNA-binding domain"/>
    <property type="match status" value="1"/>
</dbReference>